<accession>A0ABV1R7E1</accession>
<organism evidence="1 2">
    <name type="scientific">Methylobacterium brachiatum</name>
    <dbReference type="NCBI Taxonomy" id="269660"/>
    <lineage>
        <taxon>Bacteria</taxon>
        <taxon>Pseudomonadati</taxon>
        <taxon>Pseudomonadota</taxon>
        <taxon>Alphaproteobacteria</taxon>
        <taxon>Hyphomicrobiales</taxon>
        <taxon>Methylobacteriaceae</taxon>
        <taxon>Methylobacterium</taxon>
    </lineage>
</organism>
<reference evidence="1" key="1">
    <citation type="submission" date="2024-06" db="EMBL/GenBank/DDBJ databases">
        <authorList>
            <person name="Campbell A.G."/>
        </authorList>
    </citation>
    <scope>NUCLEOTIDE SEQUENCE</scope>
    <source>
        <strain evidence="1">EM17</strain>
    </source>
</reference>
<proteinExistence type="predicted"/>
<evidence type="ECO:0000313" key="1">
    <source>
        <dbReference type="EMBL" id="MER2290768.1"/>
    </source>
</evidence>
<evidence type="ECO:0000313" key="2">
    <source>
        <dbReference type="Proteomes" id="UP001432995"/>
    </source>
</evidence>
<dbReference type="RefSeq" id="WP_039902844.1">
    <property type="nucleotide sequence ID" value="NZ_CP033231.1"/>
</dbReference>
<comment type="caution">
    <text evidence="1">The sequence shown here is derived from an EMBL/GenBank/DDBJ whole genome shotgun (WGS) entry which is preliminary data.</text>
</comment>
<dbReference type="Proteomes" id="UP001432995">
    <property type="component" value="Unassembled WGS sequence"/>
</dbReference>
<dbReference type="EMBL" id="JBELQD010000029">
    <property type="protein sequence ID" value="MER2290768.1"/>
    <property type="molecule type" value="Genomic_DNA"/>
</dbReference>
<protein>
    <submittedName>
        <fullName evidence="1">Uncharacterized protein</fullName>
    </submittedName>
</protein>
<name>A0ABV1R7E1_9HYPH</name>
<keyword evidence="2" id="KW-1185">Reference proteome</keyword>
<gene>
    <name evidence="1" type="ORF">ABS770_21150</name>
</gene>
<sequence length="100" mass="11214">MADLPMKDIREISLEAVRSIAGSQAGEAEVGIGLDSSDEPVYHITLQLDRGQQSILSSADRLQIRQKIRDALIEAGDERYPFVRFLSQDDWDARTRARSP</sequence>